<sequence length="1189" mass="135763">MATNNAYDRFIQVEWQNKNVLLIDELKTTDRLQSVTQALQRALHHVHKIEIYLKDAEEHFSGKALGELTYDECAALQIFTREIDRESICMLLNRALCSEDEKAPRIWLPFLRILYCAAQKLPDFKEQCWRIGKADILNQIEKEKYVTWSGISFCSKDRNFIINKCTNQGVVIFAIHSIHGKDISKYSANENQKEILLMPGTRLEVTNIDRDPKNGKLIFVSLQERGTEQSKIAASNQLKSESQFECKHSEPIYKWSRFQMIDYETKEMKPIYQNPMSPNLTLDAAINSIPKKIQHLDTLLQQVNQFHDDNSEEMNAVRIYTMEWGKESLCKLLNEALKSDHQDKIKHWLPYLHLFRAGIQRIPLFKGECWRGKNTNIGSNFKNGQTIIWQGISSCSKSVDLILKCCVGESGTLVKINAINGKDLSNFTLDSITEEVILMPGTTLIVKRMGKYLNRNNIIFVELDEIAVKTHEEAAQSASKPQVSSNYDRSSPSTSNSTHDANKSSVSTKSNEEHTKNGSASKSKYTNDRNVTDIRSGTQIFIPMFSWGHHCTLVDRLTDVDCENKVIKPIENYQKRDSVTLEEALDPARNIVANLDENIRKAKLRANKSSRSILNIDESAAIYLYTMQVNETSFSRILNQALRSDDQRIVKEYWLKYLQLLWQALKKLPSVRGHVFQCATAKINEKYPKEQMITWWGITSCTQTPDEIVGSFLGKKLTLLNIKIINGKDISEYSCKSYETEIILLPGTRLRVKDLSKNFNLNIYEIDLEEIDDAILLFNTMRNLKTQRVSKDVSLGFGLARQSHQLCTFETNKIWLECRFKDQEGRTIIKPNECEDHLVDPRGNIDEHILKRVKGSMFGLVVGDALGAHVEFRPHSYLVANPVTDLQGGGTWGLEKGQFTDDGSMALCLANSLVARRDFVPYDQLVRYKWWFRHGYMSSTGNCFDIGESTRKAICQFEDRQKMFAEKNRIPLEELDFLSDAKLLEDFNIYCSSEGAAGNGVLMRLAPVPLFFYRNPQLAIKYSGISGKITHGDKKAGDACRYYGALIVAIMNNIDKDQLLSEEYYLSKLKNWFKDSPLDVEIENVAKGSFKRKNGYDDGIRGKGYVVQALEAALWAFWITDSFEKGALEAVNLGDDTDTTATIYGQLAGAYYGYDKIPSEWIQCIYAKRFIECICKWIAYEGSQLHSDN</sequence>
<feature type="binding site" evidence="12">
    <location>
        <position position="1138"/>
    </location>
    <ligand>
        <name>Mg(2+)</name>
        <dbReference type="ChEBI" id="CHEBI:18420"/>
        <label>1</label>
    </ligand>
</feature>
<evidence type="ECO:0000256" key="10">
    <source>
        <dbReference type="ARBA" id="ARBA00043193"/>
    </source>
</evidence>
<dbReference type="PANTHER" id="PTHR16222">
    <property type="entry name" value="ADP-RIBOSYLGLYCOHYDROLASE"/>
    <property type="match status" value="1"/>
</dbReference>
<gene>
    <name evidence="14" type="ORF">UJA718_LOCUS20901</name>
</gene>
<evidence type="ECO:0000256" key="4">
    <source>
        <dbReference type="ARBA" id="ARBA00041057"/>
    </source>
</evidence>
<dbReference type="AlphaFoldDB" id="A0A820QQF5"/>
<reference evidence="14" key="1">
    <citation type="submission" date="2021-02" db="EMBL/GenBank/DDBJ databases">
        <authorList>
            <person name="Nowell W R."/>
        </authorList>
    </citation>
    <scope>NUCLEOTIDE SEQUENCE</scope>
</reference>
<dbReference type="GO" id="GO:0004649">
    <property type="term" value="F:poly(ADP-ribose) glycohydrolase activity"/>
    <property type="evidence" value="ECO:0007669"/>
    <property type="project" value="UniProtKB-EC"/>
</dbReference>
<comment type="catalytic activity">
    <reaction evidence="11">
        <text>alpha-NAD(+) + H2O = ADP-D-ribose + nicotinamide + H(+)</text>
        <dbReference type="Rhea" id="RHEA:68792"/>
        <dbReference type="ChEBI" id="CHEBI:15377"/>
        <dbReference type="ChEBI" id="CHEBI:15378"/>
        <dbReference type="ChEBI" id="CHEBI:17154"/>
        <dbReference type="ChEBI" id="CHEBI:57967"/>
        <dbReference type="ChEBI" id="CHEBI:77017"/>
    </reaction>
</comment>
<dbReference type="Gene3D" id="3.90.176.10">
    <property type="entry name" value="Toxin ADP-ribosyltransferase, Chain A, domain 1"/>
    <property type="match status" value="3"/>
</dbReference>
<evidence type="ECO:0000256" key="13">
    <source>
        <dbReference type="SAM" id="MobiDB-lite"/>
    </source>
</evidence>
<dbReference type="SUPFAM" id="SSF56399">
    <property type="entry name" value="ADP-ribosylation"/>
    <property type="match status" value="3"/>
</dbReference>
<dbReference type="GO" id="GO:0046872">
    <property type="term" value="F:metal ion binding"/>
    <property type="evidence" value="ECO:0007669"/>
    <property type="project" value="UniProtKB-KW"/>
</dbReference>
<dbReference type="Gene3D" id="1.10.4080.10">
    <property type="entry name" value="ADP-ribosylation/Crystallin J1"/>
    <property type="match status" value="1"/>
</dbReference>
<comment type="caution">
    <text evidence="14">The sequence shown here is derived from an EMBL/GenBank/DDBJ whole genome shotgun (WGS) entry which is preliminary data.</text>
</comment>
<accession>A0A820QQF5</accession>
<dbReference type="PROSITE" id="PS51996">
    <property type="entry name" value="TR_MART"/>
    <property type="match status" value="1"/>
</dbReference>
<feature type="region of interest" description="Disordered" evidence="13">
    <location>
        <begin position="474"/>
        <end position="527"/>
    </location>
</feature>
<evidence type="ECO:0000256" key="8">
    <source>
        <dbReference type="ARBA" id="ARBA00042850"/>
    </source>
</evidence>
<dbReference type="InterPro" id="IPR036705">
    <property type="entry name" value="Ribosyl_crysJ1_sf"/>
</dbReference>
<dbReference type="InterPro" id="IPR005502">
    <property type="entry name" value="Ribosyl_crysJ1"/>
</dbReference>
<dbReference type="EC" id="3.2.1.143" evidence="2"/>
<evidence type="ECO:0000313" key="15">
    <source>
        <dbReference type="Proteomes" id="UP000663873"/>
    </source>
</evidence>
<evidence type="ECO:0000256" key="3">
    <source>
        <dbReference type="ARBA" id="ARBA00022801"/>
    </source>
</evidence>
<evidence type="ECO:0000313" key="14">
    <source>
        <dbReference type="EMBL" id="CAF4425210.1"/>
    </source>
</evidence>
<dbReference type="SUPFAM" id="SSF101478">
    <property type="entry name" value="ADP-ribosylglycohydrolase"/>
    <property type="match status" value="1"/>
</dbReference>
<feature type="binding site" evidence="12">
    <location>
        <position position="1139"/>
    </location>
    <ligand>
        <name>Mg(2+)</name>
        <dbReference type="ChEBI" id="CHEBI:18420"/>
        <label>1</label>
    </ligand>
</feature>
<evidence type="ECO:0000256" key="6">
    <source>
        <dbReference type="ARBA" id="ARBA00042471"/>
    </source>
</evidence>
<organism evidence="14 15">
    <name type="scientific">Rotaria socialis</name>
    <dbReference type="NCBI Taxonomy" id="392032"/>
    <lineage>
        <taxon>Eukaryota</taxon>
        <taxon>Metazoa</taxon>
        <taxon>Spiralia</taxon>
        <taxon>Gnathifera</taxon>
        <taxon>Rotifera</taxon>
        <taxon>Eurotatoria</taxon>
        <taxon>Bdelloidea</taxon>
        <taxon>Philodinida</taxon>
        <taxon>Philodinidae</taxon>
        <taxon>Rotaria</taxon>
    </lineage>
</organism>
<comment type="similarity">
    <text evidence="1">Belongs to the ADP-ribosylglycohydrolase family.</text>
</comment>
<evidence type="ECO:0000256" key="5">
    <source>
        <dbReference type="ARBA" id="ARBA00042398"/>
    </source>
</evidence>
<evidence type="ECO:0000256" key="9">
    <source>
        <dbReference type="ARBA" id="ARBA00043187"/>
    </source>
</evidence>
<evidence type="ECO:0000256" key="12">
    <source>
        <dbReference type="PIRSR" id="PIRSR605502-1"/>
    </source>
</evidence>
<feature type="binding site" evidence="12">
    <location>
        <position position="902"/>
    </location>
    <ligand>
        <name>Mg(2+)</name>
        <dbReference type="ChEBI" id="CHEBI:18420"/>
        <label>1</label>
    </ligand>
</feature>
<dbReference type="PANTHER" id="PTHR16222:SF24">
    <property type="entry name" value="ADP-RIBOSYLHYDROLASE ARH3"/>
    <property type="match status" value="1"/>
</dbReference>
<name>A0A820QQF5_9BILA</name>
<protein>
    <recommendedName>
        <fullName evidence="4">ADP-ribosylhydrolase ARH3</fullName>
        <ecNumber evidence="2">3.2.1.143</ecNumber>
    </recommendedName>
    <alternativeName>
        <fullName evidence="5">ADP-ribose glycohydrolase ARH3</fullName>
    </alternativeName>
    <alternativeName>
        <fullName evidence="6">ADP-ribosylhydrolase 3</fullName>
    </alternativeName>
    <alternativeName>
        <fullName evidence="9">O-acetyl-ADP-ribose deacetylase ARH3</fullName>
    </alternativeName>
    <alternativeName>
        <fullName evidence="10">Poly(ADP-ribose) glycohydrolase ARH3</fullName>
    </alternativeName>
    <alternativeName>
        <fullName evidence="8">[Protein ADP-ribosylarginine] hydrolase-like protein 2</fullName>
    </alternativeName>
    <alternativeName>
        <fullName evidence="7">[Protein ADP-ribosylserine] hydrolase</fullName>
    </alternativeName>
</protein>
<feature type="binding site" evidence="12">
    <location>
        <position position="901"/>
    </location>
    <ligand>
        <name>Mg(2+)</name>
        <dbReference type="ChEBI" id="CHEBI:18420"/>
        <label>1</label>
    </ligand>
</feature>
<feature type="binding site" evidence="12">
    <location>
        <position position="900"/>
    </location>
    <ligand>
        <name>Mg(2+)</name>
        <dbReference type="ChEBI" id="CHEBI:18420"/>
        <label>1</label>
    </ligand>
</feature>
<keyword evidence="15" id="KW-1185">Reference proteome</keyword>
<evidence type="ECO:0000256" key="2">
    <source>
        <dbReference type="ARBA" id="ARBA00012255"/>
    </source>
</evidence>
<feature type="binding site" evidence="12">
    <location>
        <position position="1136"/>
    </location>
    <ligand>
        <name>Mg(2+)</name>
        <dbReference type="ChEBI" id="CHEBI:18420"/>
        <label>1</label>
    </ligand>
</feature>
<evidence type="ECO:0000256" key="7">
    <source>
        <dbReference type="ARBA" id="ARBA00042722"/>
    </source>
</evidence>
<dbReference type="EMBL" id="CAJOBP010003971">
    <property type="protein sequence ID" value="CAF4425210.1"/>
    <property type="molecule type" value="Genomic_DNA"/>
</dbReference>
<keyword evidence="12" id="KW-0479">Metal-binding</keyword>
<dbReference type="Pfam" id="PF03747">
    <property type="entry name" value="ADP_ribosyl_GH"/>
    <property type="match status" value="1"/>
</dbReference>
<dbReference type="InterPro" id="IPR050792">
    <property type="entry name" value="ADP-ribosylglycohydrolase"/>
</dbReference>
<feature type="compositionally biased region" description="Polar residues" evidence="13">
    <location>
        <begin position="476"/>
        <end position="509"/>
    </location>
</feature>
<keyword evidence="12" id="KW-0460">Magnesium</keyword>
<evidence type="ECO:0000256" key="1">
    <source>
        <dbReference type="ARBA" id="ARBA00010702"/>
    </source>
</evidence>
<proteinExistence type="inferred from homology"/>
<comment type="cofactor">
    <cofactor evidence="12">
        <name>Mg(2+)</name>
        <dbReference type="ChEBI" id="CHEBI:18420"/>
    </cofactor>
    <text evidence="12">Binds 2 magnesium ions per subunit.</text>
</comment>
<evidence type="ECO:0000256" key="11">
    <source>
        <dbReference type="ARBA" id="ARBA00049015"/>
    </source>
</evidence>
<keyword evidence="3" id="KW-0378">Hydrolase</keyword>
<dbReference type="Proteomes" id="UP000663873">
    <property type="component" value="Unassembled WGS sequence"/>
</dbReference>